<dbReference type="Proteomes" id="UP000284002">
    <property type="component" value="Unassembled WGS sequence"/>
</dbReference>
<evidence type="ECO:0000313" key="1">
    <source>
        <dbReference type="EMBL" id="RON13046.1"/>
    </source>
</evidence>
<sequence>MTIFQRCHMAATPKACPKKITWASRGLWVHDGQPSGIDDFLLMQRVGIFDGLTALRGREHQRLPADQPSISTTKLCAVRARLEPLQEAV</sequence>
<dbReference type="AlphaFoldDB" id="A0A423HIL9"/>
<name>A0A423HIL9_9PSED</name>
<dbReference type="EMBL" id="MOBM01000039">
    <property type="protein sequence ID" value="RON13046.1"/>
    <property type="molecule type" value="Genomic_DNA"/>
</dbReference>
<accession>A0A423HIL9</accession>
<proteinExistence type="predicted"/>
<dbReference type="RefSeq" id="WP_123360693.1">
    <property type="nucleotide sequence ID" value="NZ_MOBM01000039.1"/>
</dbReference>
<reference evidence="1 2" key="1">
    <citation type="submission" date="2016-10" db="EMBL/GenBank/DDBJ databases">
        <title>Comparative genome analysis of multiple Pseudomonas spp. focuses on biocontrol and plant growth promoting traits.</title>
        <authorList>
            <person name="Tao X.-Y."/>
            <person name="Taylor C.G."/>
        </authorList>
    </citation>
    <scope>NUCLEOTIDE SEQUENCE [LARGE SCALE GENOMIC DNA]</scope>
    <source>
        <strain evidence="1 2">36C6</strain>
    </source>
</reference>
<evidence type="ECO:0000313" key="2">
    <source>
        <dbReference type="Proteomes" id="UP000284002"/>
    </source>
</evidence>
<comment type="caution">
    <text evidence="1">The sequence shown here is derived from an EMBL/GenBank/DDBJ whole genome shotgun (WGS) entry which is preliminary data.</text>
</comment>
<organism evidence="1 2">
    <name type="scientific">Pseudomonas frederiksbergensis</name>
    <dbReference type="NCBI Taxonomy" id="104087"/>
    <lineage>
        <taxon>Bacteria</taxon>
        <taxon>Pseudomonadati</taxon>
        <taxon>Pseudomonadota</taxon>
        <taxon>Gammaproteobacteria</taxon>
        <taxon>Pseudomonadales</taxon>
        <taxon>Pseudomonadaceae</taxon>
        <taxon>Pseudomonas</taxon>
    </lineage>
</organism>
<protein>
    <submittedName>
        <fullName evidence="1">Uncharacterized protein</fullName>
    </submittedName>
</protein>
<gene>
    <name evidence="1" type="ORF">BK662_29075</name>
</gene>